<dbReference type="Gene3D" id="3.90.1570.10">
    <property type="entry name" value="tt1808, chain A"/>
    <property type="match status" value="1"/>
</dbReference>
<name>A0AAV4LAK2_9BACL</name>
<keyword evidence="3" id="KW-1185">Reference proteome</keyword>
<dbReference type="InterPro" id="IPR008538">
    <property type="entry name" value="Uma2"/>
</dbReference>
<reference evidence="2" key="1">
    <citation type="journal article" date="2023" name="Int. J. Syst. Evol. Microbiol.">
        <title>Collibacillus ludicampi gen. nov., sp. nov., a new soil bacterium of the family Alicyclobacillaceae.</title>
        <authorList>
            <person name="Jojima T."/>
            <person name="Ioku Y."/>
            <person name="Fukuta Y."/>
            <person name="Shirasaka N."/>
            <person name="Matsumura Y."/>
            <person name="Mori M."/>
        </authorList>
    </citation>
    <scope>NUCLEOTIDE SEQUENCE</scope>
    <source>
        <strain evidence="2">TP075</strain>
    </source>
</reference>
<gene>
    <name evidence="2" type="ORF">DNHGIG_02820</name>
</gene>
<accession>A0AAV4LAK2</accession>
<dbReference type="Pfam" id="PF05685">
    <property type="entry name" value="Uma2"/>
    <property type="match status" value="1"/>
</dbReference>
<dbReference type="AlphaFoldDB" id="A0AAV4LAK2"/>
<dbReference type="CDD" id="cd06260">
    <property type="entry name" value="DUF820-like"/>
    <property type="match status" value="1"/>
</dbReference>
<evidence type="ECO:0000313" key="2">
    <source>
        <dbReference type="EMBL" id="GIM44733.1"/>
    </source>
</evidence>
<protein>
    <recommendedName>
        <fullName evidence="1">Putative restriction endonuclease domain-containing protein</fullName>
    </recommendedName>
</protein>
<dbReference type="InterPro" id="IPR012296">
    <property type="entry name" value="Nuclease_put_TT1808"/>
</dbReference>
<dbReference type="EMBL" id="BOQE01000001">
    <property type="protein sequence ID" value="GIM44733.1"/>
    <property type="molecule type" value="Genomic_DNA"/>
</dbReference>
<evidence type="ECO:0000313" key="3">
    <source>
        <dbReference type="Proteomes" id="UP001057291"/>
    </source>
</evidence>
<sequence length="76" mass="8650">MSPSTSVNDKIRKKAQYERFGVKEYWVVDPVHLLVDQFVLEEGKYLLHATFGDGDTLISEPFLCVCIDLGEVFAKL</sequence>
<evidence type="ECO:0000259" key="1">
    <source>
        <dbReference type="Pfam" id="PF05685"/>
    </source>
</evidence>
<proteinExistence type="predicted"/>
<dbReference type="Proteomes" id="UP001057291">
    <property type="component" value="Unassembled WGS sequence"/>
</dbReference>
<organism evidence="2 3">
    <name type="scientific">Collibacillus ludicampi</name>
    <dbReference type="NCBI Taxonomy" id="2771369"/>
    <lineage>
        <taxon>Bacteria</taxon>
        <taxon>Bacillati</taxon>
        <taxon>Bacillota</taxon>
        <taxon>Bacilli</taxon>
        <taxon>Bacillales</taxon>
        <taxon>Alicyclobacillaceae</taxon>
        <taxon>Collibacillus</taxon>
    </lineage>
</organism>
<comment type="caution">
    <text evidence="2">The sequence shown here is derived from an EMBL/GenBank/DDBJ whole genome shotgun (WGS) entry which is preliminary data.</text>
</comment>
<dbReference type="InterPro" id="IPR011335">
    <property type="entry name" value="Restrct_endonuc-II-like"/>
</dbReference>
<dbReference type="SUPFAM" id="SSF52980">
    <property type="entry name" value="Restriction endonuclease-like"/>
    <property type="match status" value="1"/>
</dbReference>
<feature type="domain" description="Putative restriction endonuclease" evidence="1">
    <location>
        <begin position="2"/>
        <end position="63"/>
    </location>
</feature>